<accession>A0A1U9KSW9</accession>
<organism evidence="1 2">
    <name type="scientific">Neoasaia chiangmaiensis</name>
    <dbReference type="NCBI Taxonomy" id="320497"/>
    <lineage>
        <taxon>Bacteria</taxon>
        <taxon>Pseudomonadati</taxon>
        <taxon>Pseudomonadota</taxon>
        <taxon>Alphaproteobacteria</taxon>
        <taxon>Acetobacterales</taxon>
        <taxon>Acetobacteraceae</taxon>
        <taxon>Neoasaia</taxon>
    </lineage>
</organism>
<sequence length="160" mass="18058">MRPTGDSPTKTGNLFRLPVRTQHLNLHGAAVYLGISPIRLKLLIGLGAGPTRQGDKSGHGTRNFRIEELDQYIGQFYEQADISSIEALRRREARAHLRQVAMTMTKLTYTAEQNPADPFMVIMTRWEIAEHAIFFFLKAMALFGIIMLCISSSPLLKTHF</sequence>
<proteinExistence type="predicted"/>
<reference evidence="1 2" key="1">
    <citation type="submission" date="2016-03" db="EMBL/GenBank/DDBJ databases">
        <title>Acetic acid bacteria sequencing.</title>
        <authorList>
            <person name="Brandt J."/>
            <person name="Jakob F."/>
            <person name="Vogel R.F."/>
        </authorList>
    </citation>
    <scope>NUCLEOTIDE SEQUENCE [LARGE SCALE GENOMIC DNA]</scope>
    <source>
        <strain evidence="1 2">NBRC 101099</strain>
    </source>
</reference>
<dbReference type="Proteomes" id="UP000188604">
    <property type="component" value="Chromosome"/>
</dbReference>
<gene>
    <name evidence="1" type="ORF">A0U93_14430</name>
</gene>
<dbReference type="RefSeq" id="WP_077807964.1">
    <property type="nucleotide sequence ID" value="NZ_BJXS01000001.1"/>
</dbReference>
<dbReference type="EMBL" id="CP014691">
    <property type="protein sequence ID" value="AQS88916.1"/>
    <property type="molecule type" value="Genomic_DNA"/>
</dbReference>
<dbReference type="AlphaFoldDB" id="A0A1U9KSW9"/>
<keyword evidence="2" id="KW-1185">Reference proteome</keyword>
<protein>
    <submittedName>
        <fullName evidence="1">Uncharacterized protein</fullName>
    </submittedName>
</protein>
<evidence type="ECO:0000313" key="1">
    <source>
        <dbReference type="EMBL" id="AQS88916.1"/>
    </source>
</evidence>
<evidence type="ECO:0000313" key="2">
    <source>
        <dbReference type="Proteomes" id="UP000188604"/>
    </source>
</evidence>
<name>A0A1U9KSW9_9PROT</name>
<dbReference type="OrthoDB" id="7284865at2"/>
<dbReference type="KEGG" id="nch:A0U93_14430"/>